<dbReference type="CDD" id="cd02440">
    <property type="entry name" value="AdoMet_MTases"/>
    <property type="match status" value="1"/>
</dbReference>
<evidence type="ECO:0000313" key="2">
    <source>
        <dbReference type="Proteomes" id="UP000287352"/>
    </source>
</evidence>
<name>A0A402A735_9CHLR</name>
<organism evidence="1 2">
    <name type="scientific">Tengunoibacter tsumagoiensis</name>
    <dbReference type="NCBI Taxonomy" id="2014871"/>
    <lineage>
        <taxon>Bacteria</taxon>
        <taxon>Bacillati</taxon>
        <taxon>Chloroflexota</taxon>
        <taxon>Ktedonobacteria</taxon>
        <taxon>Ktedonobacterales</taxon>
        <taxon>Dictyobacteraceae</taxon>
        <taxon>Tengunoibacter</taxon>
    </lineage>
</organism>
<protein>
    <recommendedName>
        <fullName evidence="3">Class I SAM-dependent methyltransferase</fullName>
    </recommendedName>
</protein>
<proteinExistence type="predicted"/>
<dbReference type="Gene3D" id="3.40.50.150">
    <property type="entry name" value="Vaccinia Virus protein VP39"/>
    <property type="match status" value="1"/>
</dbReference>
<dbReference type="Proteomes" id="UP000287352">
    <property type="component" value="Unassembled WGS sequence"/>
</dbReference>
<gene>
    <name evidence="1" type="ORF">KTT_48020</name>
</gene>
<dbReference type="SUPFAM" id="SSF53335">
    <property type="entry name" value="S-adenosyl-L-methionine-dependent methyltransferases"/>
    <property type="match status" value="1"/>
</dbReference>
<comment type="caution">
    <text evidence="1">The sequence shown here is derived from an EMBL/GenBank/DDBJ whole genome shotgun (WGS) entry which is preliminary data.</text>
</comment>
<dbReference type="Pfam" id="PF13578">
    <property type="entry name" value="Methyltransf_24"/>
    <property type="match status" value="1"/>
</dbReference>
<evidence type="ECO:0008006" key="3">
    <source>
        <dbReference type="Google" id="ProtNLM"/>
    </source>
</evidence>
<dbReference type="EMBL" id="BIFR01000002">
    <property type="protein sequence ID" value="GCE14943.1"/>
    <property type="molecule type" value="Genomic_DNA"/>
</dbReference>
<evidence type="ECO:0000313" key="1">
    <source>
        <dbReference type="EMBL" id="GCE14943.1"/>
    </source>
</evidence>
<accession>A0A402A735</accession>
<dbReference type="RefSeq" id="WP_161975713.1">
    <property type="nucleotide sequence ID" value="NZ_BIFR01000002.1"/>
</dbReference>
<dbReference type="InterPro" id="IPR029063">
    <property type="entry name" value="SAM-dependent_MTases_sf"/>
</dbReference>
<sequence length="390" mass="42695">MLDNIKPLFALLDVCAPEAIAAGKQVKDQEKGILDHMVFAGNQQALQALDLLIREQSSQHDDQSVSYWSTSEPFAQALSHMGKSVVLSPTCNAFFSDAAVKVGDRAGRLRASWQGETVKVLNFAGSGASESAEWRGHFARIPDPLVGVGEGNGYKDFVVALRGWIGRYGMSSMAWSFYGSADSQAASIRDPYTMPIFACLHYLIRANGCVRVLETGTARGVSAACLASAVAHRPQARVVTIDPHPRTERYFERWDLWAALPEPMQSCIETRQTRSLEGLKAALDAGEVYDAILLDSIHSEEYVWEEFQLAIQLVCAGGLILIHDAILKFGTVDRALARIEDAGYNVTRLWAAEGGVPEEDRLGLAVVEKRPRSSKIEINASSIDLLRKSL</sequence>
<keyword evidence="2" id="KW-1185">Reference proteome</keyword>
<reference evidence="2" key="1">
    <citation type="submission" date="2018-12" db="EMBL/GenBank/DDBJ databases">
        <title>Tengunoibacter tsumagoiensis gen. nov., sp. nov., Dictyobacter kobayashii sp. nov., D. alpinus sp. nov., and D. joshuensis sp. nov. and description of Dictyobacteraceae fam. nov. within the order Ktedonobacterales isolated from Tengu-no-mugimeshi.</title>
        <authorList>
            <person name="Wang C.M."/>
            <person name="Zheng Y."/>
            <person name="Sakai Y."/>
            <person name="Toyoda A."/>
            <person name="Minakuchi Y."/>
            <person name="Abe K."/>
            <person name="Yokota A."/>
            <person name="Yabe S."/>
        </authorList>
    </citation>
    <scope>NUCLEOTIDE SEQUENCE [LARGE SCALE GENOMIC DNA]</scope>
    <source>
        <strain evidence="2">Uno3</strain>
    </source>
</reference>
<dbReference type="AlphaFoldDB" id="A0A402A735"/>